<evidence type="ECO:0000313" key="11">
    <source>
        <dbReference type="EMBL" id="RDU22425.1"/>
    </source>
</evidence>
<evidence type="ECO:0000256" key="8">
    <source>
        <dbReference type="ARBA" id="ARBA00022989"/>
    </source>
</evidence>
<evidence type="ECO:0000256" key="7">
    <source>
        <dbReference type="ARBA" id="ARBA00022779"/>
    </source>
</evidence>
<proteinExistence type="inferred from homology"/>
<keyword evidence="6" id="KW-0812">Transmembrane</keyword>
<dbReference type="GO" id="GO:0006935">
    <property type="term" value="P:chemotaxis"/>
    <property type="evidence" value="ECO:0007669"/>
    <property type="project" value="UniProtKB-KW"/>
</dbReference>
<reference evidence="11 12" key="1">
    <citation type="submission" date="2018-07" db="EMBL/GenBank/DDBJ databases">
        <title>Anaerosacharophilus polymeroproducens gen. nov. sp. nov., an anaerobic bacterium isolated from salt field.</title>
        <authorList>
            <person name="Kim W."/>
            <person name="Yang S.-H."/>
            <person name="Oh J."/>
            <person name="Lee J.-H."/>
            <person name="Kwon K.K."/>
        </authorList>
    </citation>
    <scope>NUCLEOTIDE SEQUENCE [LARGE SCALE GENOMIC DNA]</scope>
    <source>
        <strain evidence="11 12">MCWD5</strain>
    </source>
</reference>
<sequence>MKKNLLTVLVLALVLANLILTAILTFSVISEVKKTDALVGKIAAAIDLELSAGEKSKDKSVPIDKISVYNIEDSMTINLKPGNDDAEHYAKLSVSLSMNTESKDYEKYGASLSEKESLIKNEVNRVVSSYTIDEIKSSTQAIQDELLTRIQEMFDSDFIIQVVFRDVVYQ</sequence>
<keyword evidence="7 10" id="KW-0283">Flagellar rotation</keyword>
<evidence type="ECO:0000256" key="3">
    <source>
        <dbReference type="ARBA" id="ARBA00008281"/>
    </source>
</evidence>
<dbReference type="AlphaFoldDB" id="A0A371AS90"/>
<evidence type="ECO:0000256" key="2">
    <source>
        <dbReference type="ARBA" id="ARBA00004162"/>
    </source>
</evidence>
<dbReference type="GO" id="GO:0071978">
    <property type="term" value="P:bacterial-type flagellum-dependent swarming motility"/>
    <property type="evidence" value="ECO:0007669"/>
    <property type="project" value="TreeGrafter"/>
</dbReference>
<organism evidence="11 12">
    <name type="scientific">Anaerosacchariphilus polymeriproducens</name>
    <dbReference type="NCBI Taxonomy" id="1812858"/>
    <lineage>
        <taxon>Bacteria</taxon>
        <taxon>Bacillati</taxon>
        <taxon>Bacillota</taxon>
        <taxon>Clostridia</taxon>
        <taxon>Lachnospirales</taxon>
        <taxon>Lachnospiraceae</taxon>
        <taxon>Anaerosacchariphilus</taxon>
    </lineage>
</organism>
<evidence type="ECO:0000256" key="9">
    <source>
        <dbReference type="ARBA" id="ARBA00023136"/>
    </source>
</evidence>
<dbReference type="PANTHER" id="PTHR35091:SF2">
    <property type="entry name" value="FLAGELLAR PROTEIN FLIL"/>
    <property type="match status" value="1"/>
</dbReference>
<keyword evidence="8" id="KW-1133">Transmembrane helix</keyword>
<dbReference type="InterPro" id="IPR005503">
    <property type="entry name" value="FliL"/>
</dbReference>
<dbReference type="PANTHER" id="PTHR35091">
    <property type="entry name" value="FLAGELLAR PROTEIN FLIL"/>
    <property type="match status" value="1"/>
</dbReference>
<keyword evidence="11" id="KW-0966">Cell projection</keyword>
<evidence type="ECO:0000256" key="10">
    <source>
        <dbReference type="RuleBase" id="RU364125"/>
    </source>
</evidence>
<comment type="caution">
    <text evidence="11">The sequence shown here is derived from an EMBL/GenBank/DDBJ whole genome shotgun (WGS) entry which is preliminary data.</text>
</comment>
<keyword evidence="12" id="KW-1185">Reference proteome</keyword>
<dbReference type="EMBL" id="QRCT01000049">
    <property type="protein sequence ID" value="RDU22425.1"/>
    <property type="molecule type" value="Genomic_DNA"/>
</dbReference>
<dbReference type="GO" id="GO:0009425">
    <property type="term" value="C:bacterial-type flagellum basal body"/>
    <property type="evidence" value="ECO:0007669"/>
    <property type="project" value="InterPro"/>
</dbReference>
<dbReference type="OrthoDB" id="2056812at2"/>
<keyword evidence="11" id="KW-0969">Cilium</keyword>
<accession>A0A371AS90</accession>
<comment type="function">
    <text evidence="1 10">Controls the rotational direction of flagella during chemotaxis.</text>
</comment>
<keyword evidence="11" id="KW-0282">Flagellum</keyword>
<comment type="similarity">
    <text evidence="3 10">Belongs to the FliL family.</text>
</comment>
<keyword evidence="4 10" id="KW-1003">Cell membrane</keyword>
<comment type="subcellular location">
    <subcellularLocation>
        <location evidence="2">Cell membrane</location>
        <topology evidence="2">Single-pass membrane protein</topology>
    </subcellularLocation>
</comment>
<evidence type="ECO:0000313" key="12">
    <source>
        <dbReference type="Proteomes" id="UP000255036"/>
    </source>
</evidence>
<evidence type="ECO:0000256" key="6">
    <source>
        <dbReference type="ARBA" id="ARBA00022692"/>
    </source>
</evidence>
<keyword evidence="5 10" id="KW-0145">Chemotaxis</keyword>
<evidence type="ECO:0000256" key="1">
    <source>
        <dbReference type="ARBA" id="ARBA00002254"/>
    </source>
</evidence>
<dbReference type="Proteomes" id="UP000255036">
    <property type="component" value="Unassembled WGS sequence"/>
</dbReference>
<dbReference type="GO" id="GO:0005886">
    <property type="term" value="C:plasma membrane"/>
    <property type="evidence" value="ECO:0007669"/>
    <property type="project" value="UniProtKB-SubCell"/>
</dbReference>
<evidence type="ECO:0000256" key="5">
    <source>
        <dbReference type="ARBA" id="ARBA00022500"/>
    </source>
</evidence>
<name>A0A371AS90_9FIRM</name>
<dbReference type="RefSeq" id="WP_115482835.1">
    <property type="nucleotide sequence ID" value="NZ_QRCT01000049.1"/>
</dbReference>
<evidence type="ECO:0000256" key="4">
    <source>
        <dbReference type="ARBA" id="ARBA00022475"/>
    </source>
</evidence>
<gene>
    <name evidence="11" type="ORF">DWV06_14110</name>
</gene>
<keyword evidence="9 10" id="KW-0472">Membrane</keyword>
<dbReference type="Pfam" id="PF03748">
    <property type="entry name" value="FliL"/>
    <property type="match status" value="1"/>
</dbReference>
<protein>
    <recommendedName>
        <fullName evidence="10">Flagellar protein FliL</fullName>
    </recommendedName>
</protein>